<dbReference type="PANTHER" id="PTHR42993:SF1">
    <property type="entry name" value="MAOC-LIKE DEHYDRATASE DOMAIN-CONTAINING PROTEIN"/>
    <property type="match status" value="1"/>
</dbReference>
<evidence type="ECO:0000313" key="1">
    <source>
        <dbReference type="EMBL" id="GIF78811.1"/>
    </source>
</evidence>
<dbReference type="Proteomes" id="UP000601223">
    <property type="component" value="Unassembled WGS sequence"/>
</dbReference>
<dbReference type="AlphaFoldDB" id="A0A8J3JDS7"/>
<dbReference type="Gene3D" id="3.10.129.10">
    <property type="entry name" value="Hotdog Thioesterase"/>
    <property type="match status" value="1"/>
</dbReference>
<comment type="caution">
    <text evidence="1">The sequence shown here is derived from an EMBL/GenBank/DDBJ whole genome shotgun (WGS) entry which is preliminary data.</text>
</comment>
<protein>
    <submittedName>
        <fullName evidence="1">MaoC family dehydratase</fullName>
    </submittedName>
</protein>
<dbReference type="RefSeq" id="WP_203740509.1">
    <property type="nucleotide sequence ID" value="NZ_BONF01000002.1"/>
</dbReference>
<dbReference type="EMBL" id="BONF01000002">
    <property type="protein sequence ID" value="GIF78811.1"/>
    <property type="molecule type" value="Genomic_DNA"/>
</dbReference>
<proteinExistence type="predicted"/>
<dbReference type="PANTHER" id="PTHR42993">
    <property type="entry name" value="MAOC-LIKE DEHYDRATASE DOMAIN-CONTAINING PROTEIN"/>
    <property type="match status" value="1"/>
</dbReference>
<name>A0A8J3JDS7_9ACTN</name>
<sequence>MRVFTSAQELAAAVGQCIGPGPWQRVDQARLDAFADATGGPRCTGLGAAAPGYLTLSLLPLLVHDVYRFDNVRLGVNYGVNRVRFPAPVPVGAAIRLLARIAEVEPVDDGMPGGVQLITQLTIRADGQDKPCCVAETVSRIYFEEEP</sequence>
<dbReference type="InterPro" id="IPR029069">
    <property type="entry name" value="HotDog_dom_sf"/>
</dbReference>
<evidence type="ECO:0000313" key="2">
    <source>
        <dbReference type="Proteomes" id="UP000601223"/>
    </source>
</evidence>
<keyword evidence="2" id="KW-1185">Reference proteome</keyword>
<accession>A0A8J3JDS7</accession>
<organism evidence="1 2">
    <name type="scientific">Catellatospora bangladeshensis</name>
    <dbReference type="NCBI Taxonomy" id="310355"/>
    <lineage>
        <taxon>Bacteria</taxon>
        <taxon>Bacillati</taxon>
        <taxon>Actinomycetota</taxon>
        <taxon>Actinomycetes</taxon>
        <taxon>Micromonosporales</taxon>
        <taxon>Micromonosporaceae</taxon>
        <taxon>Catellatospora</taxon>
    </lineage>
</organism>
<gene>
    <name evidence="1" type="ORF">Cba03nite_01600</name>
</gene>
<dbReference type="SUPFAM" id="SSF54637">
    <property type="entry name" value="Thioesterase/thiol ester dehydrase-isomerase"/>
    <property type="match status" value="1"/>
</dbReference>
<reference evidence="1 2" key="1">
    <citation type="submission" date="2021-01" db="EMBL/GenBank/DDBJ databases">
        <title>Whole genome shotgun sequence of Catellatospora bangladeshensis NBRC 107357.</title>
        <authorList>
            <person name="Komaki H."/>
            <person name="Tamura T."/>
        </authorList>
    </citation>
    <scope>NUCLEOTIDE SEQUENCE [LARGE SCALE GENOMIC DNA]</scope>
    <source>
        <strain evidence="1 2">NBRC 107357</strain>
    </source>
</reference>